<name>A0ABQ9IBI5_9NEOP</name>
<keyword evidence="2" id="KW-1185">Reference proteome</keyword>
<organism evidence="1 2">
    <name type="scientific">Dryococelus australis</name>
    <dbReference type="NCBI Taxonomy" id="614101"/>
    <lineage>
        <taxon>Eukaryota</taxon>
        <taxon>Metazoa</taxon>
        <taxon>Ecdysozoa</taxon>
        <taxon>Arthropoda</taxon>
        <taxon>Hexapoda</taxon>
        <taxon>Insecta</taxon>
        <taxon>Pterygota</taxon>
        <taxon>Neoptera</taxon>
        <taxon>Polyneoptera</taxon>
        <taxon>Phasmatodea</taxon>
        <taxon>Verophasmatodea</taxon>
        <taxon>Anareolatae</taxon>
        <taxon>Phasmatidae</taxon>
        <taxon>Eurycanthinae</taxon>
        <taxon>Dryococelus</taxon>
    </lineage>
</organism>
<dbReference type="EMBL" id="JARBHB010000002">
    <property type="protein sequence ID" value="KAJ8894001.1"/>
    <property type="molecule type" value="Genomic_DNA"/>
</dbReference>
<gene>
    <name evidence="1" type="ORF">PR048_006609</name>
</gene>
<comment type="caution">
    <text evidence="1">The sequence shown here is derived from an EMBL/GenBank/DDBJ whole genome shotgun (WGS) entry which is preliminary data.</text>
</comment>
<evidence type="ECO:0000313" key="1">
    <source>
        <dbReference type="EMBL" id="KAJ8894001.1"/>
    </source>
</evidence>
<accession>A0ABQ9IBI5</accession>
<dbReference type="Proteomes" id="UP001159363">
    <property type="component" value="Chromosome 2"/>
</dbReference>
<protein>
    <submittedName>
        <fullName evidence="1">Uncharacterized protein</fullName>
    </submittedName>
</protein>
<evidence type="ECO:0000313" key="2">
    <source>
        <dbReference type="Proteomes" id="UP001159363"/>
    </source>
</evidence>
<proteinExistence type="predicted"/>
<reference evidence="1 2" key="1">
    <citation type="submission" date="2023-02" db="EMBL/GenBank/DDBJ databases">
        <title>LHISI_Scaffold_Assembly.</title>
        <authorList>
            <person name="Stuart O.P."/>
            <person name="Cleave R."/>
            <person name="Magrath M.J.L."/>
            <person name="Mikheyev A.S."/>
        </authorList>
    </citation>
    <scope>NUCLEOTIDE SEQUENCE [LARGE SCALE GENOMIC DNA]</scope>
    <source>
        <strain evidence="1">Daus_M_001</strain>
        <tissue evidence="1">Leg muscle</tissue>
    </source>
</reference>
<sequence>MAVTAVSPLCVCVCVQRAVEYRDVYPGTMGTAVPFVCATPPIATLWSQPRQTSWPVDAQTLHEHKGRQKAGAYDHEVLPSTTMQGKAVTFKVNRKTRYQQMFGFGGAATDAATINTYSLSLSAAEKLIRYLCCICVVPVLYICYFL</sequence>